<organism evidence="3 4">
    <name type="scientific">Acidiferrimicrobium australe</name>
    <dbReference type="NCBI Taxonomy" id="2664430"/>
    <lineage>
        <taxon>Bacteria</taxon>
        <taxon>Bacillati</taxon>
        <taxon>Actinomycetota</taxon>
        <taxon>Acidimicrobiia</taxon>
        <taxon>Acidimicrobiales</taxon>
        <taxon>Acidimicrobiaceae</taxon>
        <taxon>Acidiferrimicrobium</taxon>
    </lineage>
</organism>
<reference evidence="3 4" key="1">
    <citation type="submission" date="2019-11" db="EMBL/GenBank/DDBJ databases">
        <title>Acidiferrimicrobium australis gen. nov., sp. nov., an acidophilic and obligately heterotrophic, member of the Actinobacteria that catalyses dissimilatory oxido- reduction of iron isolated from metal-rich acidic water in Chile.</title>
        <authorList>
            <person name="Gonzalez D."/>
            <person name="Huber K."/>
            <person name="Hedrich S."/>
            <person name="Rojas-Villalobos C."/>
            <person name="Quatrini R."/>
            <person name="Dinamarca M.A."/>
            <person name="Schwarz A."/>
            <person name="Canales C."/>
            <person name="Nancucheo I."/>
        </authorList>
    </citation>
    <scope>NUCLEOTIDE SEQUENCE [LARGE SCALE GENOMIC DNA]</scope>
    <source>
        <strain evidence="3 4">USS-CCA1</strain>
    </source>
</reference>
<accession>A0ABW9QWC0</accession>
<dbReference type="Gene3D" id="3.20.20.240">
    <property type="entry name" value="Methylmalonyl-CoA mutase"/>
    <property type="match status" value="1"/>
</dbReference>
<dbReference type="EMBL" id="WJHE01000358">
    <property type="protein sequence ID" value="MST32678.1"/>
    <property type="molecule type" value="Genomic_DNA"/>
</dbReference>
<evidence type="ECO:0000313" key="3">
    <source>
        <dbReference type="EMBL" id="MST32678.1"/>
    </source>
</evidence>
<dbReference type="InterPro" id="IPR016176">
    <property type="entry name" value="Cbl-dep_enz_cat"/>
</dbReference>
<dbReference type="PANTHER" id="PTHR48101">
    <property type="entry name" value="METHYLMALONYL-COA MUTASE, MITOCHONDRIAL-RELATED"/>
    <property type="match status" value="1"/>
</dbReference>
<dbReference type="Proteomes" id="UP000437736">
    <property type="component" value="Unassembled WGS sequence"/>
</dbReference>
<evidence type="ECO:0000259" key="2">
    <source>
        <dbReference type="Pfam" id="PF01642"/>
    </source>
</evidence>
<name>A0ABW9QWC0_9ACTN</name>
<gene>
    <name evidence="3" type="ORF">GHK86_08080</name>
</gene>
<protein>
    <submittedName>
        <fullName evidence="3">Methylmalonyl-CoA mutase</fullName>
    </submittedName>
</protein>
<proteinExistence type="predicted"/>
<dbReference type="InterPro" id="IPR006099">
    <property type="entry name" value="MeMalonylCoA_mutase_a/b_cat"/>
</dbReference>
<evidence type="ECO:0000256" key="1">
    <source>
        <dbReference type="ARBA" id="ARBA00011870"/>
    </source>
</evidence>
<dbReference type="Pfam" id="PF01642">
    <property type="entry name" value="MM_CoA_mutase"/>
    <property type="match status" value="1"/>
</dbReference>
<feature type="non-terminal residue" evidence="3">
    <location>
        <position position="1"/>
    </location>
</feature>
<dbReference type="SUPFAM" id="SSF51703">
    <property type="entry name" value="Cobalamin (vitamin B12)-dependent enzymes"/>
    <property type="match status" value="1"/>
</dbReference>
<comment type="subunit">
    <text evidence="1">Heterodimer of an alpha and a beta chain.</text>
</comment>
<dbReference type="PANTHER" id="PTHR48101:SF1">
    <property type="entry name" value="METHYLMALONYL-COA MUTASE, LARGE SUBUNIT"/>
    <property type="match status" value="1"/>
</dbReference>
<sequence>EHDRLTGDHLYDVDHPEVVARREDVGISGAVLLSARDFELALAGIDQARYYAHPGGGVAQHAPFALAGYWTVAQRRGLRLEQLTGTGQADLFLTYVGCPPLEQIPPAAALSINCDIVEFTAEHLPRWVPISMAAYNGADSGLNAYQELAALLAACVDHLEEVRRRGRVPLEHLAHALGGVSFRVGMDFFEDIAKLRVARKMWHDLLAGRFGITDERALRLRIHIVTAGSAMTYQEPINNVVRGTLMGLAAVLGGVQSMGISAYDEALSVPSEQAHQQSVRIQQILLHETNVAAVADPLGGSYYLEALGAELEDRAWACFEDIQARGGFVACLESGHLQRLAADNQLALEDAVASGERGIVGVNVAPSDHDPFGIDGFPGAPDAWERGMERLATLRAERDGRLVTQKLSELASACRGGGNVMAGVLAAVGADATVGEIGDVFREVYGSWTFPVPF</sequence>
<evidence type="ECO:0000313" key="4">
    <source>
        <dbReference type="Proteomes" id="UP000437736"/>
    </source>
</evidence>
<comment type="caution">
    <text evidence="3">The sequence shown here is derived from an EMBL/GenBank/DDBJ whole genome shotgun (WGS) entry which is preliminary data.</text>
</comment>
<feature type="domain" description="Methylmalonyl-CoA mutase alpha/beta chain catalytic" evidence="2">
    <location>
        <begin position="11"/>
        <end position="446"/>
    </location>
</feature>
<keyword evidence="4" id="KW-1185">Reference proteome</keyword>